<keyword evidence="5 10" id="KW-0812">Transmembrane</keyword>
<dbReference type="EMBL" id="JAAIJR010000008">
    <property type="protein sequence ID" value="NEX19396.1"/>
    <property type="molecule type" value="Genomic_DNA"/>
</dbReference>
<feature type="transmembrane region" description="Helical" evidence="10">
    <location>
        <begin position="360"/>
        <end position="381"/>
    </location>
</feature>
<keyword evidence="9 10" id="KW-0472">Membrane</keyword>
<feature type="transmembrane region" description="Helical" evidence="10">
    <location>
        <begin position="244"/>
        <end position="262"/>
    </location>
</feature>
<dbReference type="Pfam" id="PF02254">
    <property type="entry name" value="TrkA_N"/>
    <property type="match status" value="1"/>
</dbReference>
<dbReference type="GO" id="GO:0005886">
    <property type="term" value="C:plasma membrane"/>
    <property type="evidence" value="ECO:0007669"/>
    <property type="project" value="TreeGrafter"/>
</dbReference>
<dbReference type="Gene3D" id="3.40.50.720">
    <property type="entry name" value="NAD(P)-binding Rossmann-like Domain"/>
    <property type="match status" value="1"/>
</dbReference>
<evidence type="ECO:0000256" key="1">
    <source>
        <dbReference type="ARBA" id="ARBA00004127"/>
    </source>
</evidence>
<evidence type="ECO:0000256" key="6">
    <source>
        <dbReference type="ARBA" id="ARBA00022958"/>
    </source>
</evidence>
<dbReference type="PANTHER" id="PTHR46157:SF4">
    <property type="entry name" value="K(+) EFFLUX ANTIPORTER 3, CHLOROPLASTIC"/>
    <property type="match status" value="1"/>
</dbReference>
<dbReference type="GO" id="GO:0006813">
    <property type="term" value="P:potassium ion transport"/>
    <property type="evidence" value="ECO:0007669"/>
    <property type="project" value="UniProtKB-KW"/>
</dbReference>
<organism evidence="12 13">
    <name type="scientific">Thiorhodococcus mannitoliphagus</name>
    <dbReference type="NCBI Taxonomy" id="329406"/>
    <lineage>
        <taxon>Bacteria</taxon>
        <taxon>Pseudomonadati</taxon>
        <taxon>Pseudomonadota</taxon>
        <taxon>Gammaproteobacteria</taxon>
        <taxon>Chromatiales</taxon>
        <taxon>Chromatiaceae</taxon>
        <taxon>Thiorhodococcus</taxon>
    </lineage>
</organism>
<dbReference type="Gene3D" id="1.20.1530.20">
    <property type="match status" value="1"/>
</dbReference>
<accession>A0A6P1DRT7</accession>
<feature type="transmembrane region" description="Helical" evidence="10">
    <location>
        <begin position="184"/>
        <end position="209"/>
    </location>
</feature>
<evidence type="ECO:0000256" key="8">
    <source>
        <dbReference type="ARBA" id="ARBA00023065"/>
    </source>
</evidence>
<reference evidence="12 13" key="2">
    <citation type="submission" date="2020-02" db="EMBL/GenBank/DDBJ databases">
        <title>Genome sequences of Thiorhodococcus mannitoliphagus and Thiorhodococcus minor, purple sulfur photosynthetic bacteria in the gammaproteobacterial family, Chromatiaceae.</title>
        <authorList>
            <person name="Aviles F.A."/>
            <person name="Meyer T.E."/>
            <person name="Kyndt J.A."/>
        </authorList>
    </citation>
    <scope>NUCLEOTIDE SEQUENCE [LARGE SCALE GENOMIC DNA]</scope>
    <source>
        <strain evidence="12 13">DSM 18266</strain>
    </source>
</reference>
<evidence type="ECO:0000313" key="13">
    <source>
        <dbReference type="Proteomes" id="UP000471640"/>
    </source>
</evidence>
<feature type="transmembrane region" description="Helical" evidence="10">
    <location>
        <begin position="274"/>
        <end position="293"/>
    </location>
</feature>
<dbReference type="PANTHER" id="PTHR46157">
    <property type="entry name" value="K(+) EFFLUX ANTIPORTER 3, CHLOROPLASTIC"/>
    <property type="match status" value="1"/>
</dbReference>
<dbReference type="InterPro" id="IPR038770">
    <property type="entry name" value="Na+/solute_symporter_sf"/>
</dbReference>
<dbReference type="SUPFAM" id="SSF51735">
    <property type="entry name" value="NAD(P)-binding Rossmann-fold domains"/>
    <property type="match status" value="1"/>
</dbReference>
<feature type="transmembrane region" description="Helical" evidence="10">
    <location>
        <begin position="149"/>
        <end position="172"/>
    </location>
</feature>
<keyword evidence="6" id="KW-0630">Potassium</keyword>
<feature type="transmembrane region" description="Helical" evidence="10">
    <location>
        <begin position="29"/>
        <end position="46"/>
    </location>
</feature>
<dbReference type="GO" id="GO:0012505">
    <property type="term" value="C:endomembrane system"/>
    <property type="evidence" value="ECO:0007669"/>
    <property type="project" value="UniProtKB-SubCell"/>
</dbReference>
<gene>
    <name evidence="12" type="ORF">G3480_03540</name>
</gene>
<reference evidence="13" key="1">
    <citation type="journal article" date="2020" name="Microbiol. Resour. Announc.">
        <title>Draft Genome Sequences of Thiorhodococcus mannitoliphagus and Thiorhodococcus minor, Purple Sulfur Photosynthetic Bacteria in the Gammaproteobacterial Family Chromatiaceae.</title>
        <authorList>
            <person name="Aviles F.A."/>
            <person name="Meyer T.E."/>
            <person name="Kyndt J.A."/>
        </authorList>
    </citation>
    <scope>NUCLEOTIDE SEQUENCE [LARGE SCALE GENOMIC DNA]</scope>
    <source>
        <strain evidence="13">DSM 18266</strain>
    </source>
</reference>
<keyword evidence="2" id="KW-0813">Transport</keyword>
<dbReference type="FunFam" id="3.40.50.720:FF:000036">
    <property type="entry name" value="Glutathione-regulated potassium-efflux system protein KefB"/>
    <property type="match status" value="1"/>
</dbReference>
<dbReference type="PROSITE" id="PS51201">
    <property type="entry name" value="RCK_N"/>
    <property type="match status" value="1"/>
</dbReference>
<evidence type="ECO:0000256" key="5">
    <source>
        <dbReference type="ARBA" id="ARBA00022692"/>
    </source>
</evidence>
<evidence type="ECO:0000256" key="4">
    <source>
        <dbReference type="ARBA" id="ARBA00022538"/>
    </source>
</evidence>
<feature type="transmembrane region" description="Helical" evidence="10">
    <location>
        <begin position="115"/>
        <end position="137"/>
    </location>
</feature>
<feature type="transmembrane region" description="Helical" evidence="10">
    <location>
        <begin position="299"/>
        <end position="321"/>
    </location>
</feature>
<dbReference type="Pfam" id="PF00999">
    <property type="entry name" value="Na_H_Exchanger"/>
    <property type="match status" value="1"/>
</dbReference>
<dbReference type="InterPro" id="IPR006153">
    <property type="entry name" value="Cation/H_exchanger_TM"/>
</dbReference>
<keyword evidence="8" id="KW-0406">Ion transport</keyword>
<evidence type="ECO:0000256" key="7">
    <source>
        <dbReference type="ARBA" id="ARBA00022989"/>
    </source>
</evidence>
<feature type="transmembrane region" description="Helical" evidence="10">
    <location>
        <begin position="89"/>
        <end position="109"/>
    </location>
</feature>
<evidence type="ECO:0000313" key="12">
    <source>
        <dbReference type="EMBL" id="NEX19396.1"/>
    </source>
</evidence>
<evidence type="ECO:0000256" key="2">
    <source>
        <dbReference type="ARBA" id="ARBA00022448"/>
    </source>
</evidence>
<comment type="caution">
    <text evidence="12">The sequence shown here is derived from an EMBL/GenBank/DDBJ whole genome shotgun (WGS) entry which is preliminary data.</text>
</comment>
<keyword evidence="3" id="KW-0050">Antiport</keyword>
<comment type="subcellular location">
    <subcellularLocation>
        <location evidence="1">Endomembrane system</location>
        <topology evidence="1">Multi-pass membrane protein</topology>
    </subcellularLocation>
</comment>
<keyword evidence="13" id="KW-1185">Reference proteome</keyword>
<dbReference type="Proteomes" id="UP000471640">
    <property type="component" value="Unassembled WGS sequence"/>
</dbReference>
<dbReference type="InterPro" id="IPR036291">
    <property type="entry name" value="NAD(P)-bd_dom_sf"/>
</dbReference>
<evidence type="ECO:0000256" key="9">
    <source>
        <dbReference type="ARBA" id="ARBA00023136"/>
    </source>
</evidence>
<dbReference type="RefSeq" id="WP_164652292.1">
    <property type="nucleotide sequence ID" value="NZ_JAAIJR010000008.1"/>
</dbReference>
<evidence type="ECO:0000256" key="3">
    <source>
        <dbReference type="ARBA" id="ARBA00022449"/>
    </source>
</evidence>
<dbReference type="GO" id="GO:1902600">
    <property type="term" value="P:proton transmembrane transport"/>
    <property type="evidence" value="ECO:0007669"/>
    <property type="project" value="InterPro"/>
</dbReference>
<name>A0A6P1DRT7_9GAMM</name>
<sequence>MELQSFVVSAIVLLTAAALSVALFKHLGLGSILGLLVAGIIVGPYSPGPYVTAHVDDVRSFTELGVVLLLFMIGLEMQPKRLWALRREVFGLGTVQILLCGIGIAAYISLYEASWQAALIIGLTMALSSTALVMQLLHERGDLATRHGTSAFAILLMQDLAVVPMLAIVPLLSDLGSASSELPFAQQALTLVGMFALVIVCGRYVVPFALDRLLRQNNREAFALVVMLAVFLSAWAMHEAGLSMALGAFMMGMLLSTSRFSFQIQAHIEPFKGLLMSLFFVAVGMSIDLPAIAAQPLLLAQHVIVIVAIKLVVLFLIALLFGLPRGVATRVAFLLAQNGEFGFVLFGFAKAMGVIGESTFVIAVSVISVSMLLTPLLVRIGDNLARRAERRRVAPGSFDLEATGVTPRGRVVVAGYGRVGHTIATLLEVNQIPFIAFDTNPANVERGVRDGRAVYYGDIGDMELLDAAQVGSASLVILTIDHGPTALRAVSHIRNAHPQVPVIARARDLEACGSLIRAGATRAYPEAIESSLRLGAEALQMLGASTEDVDSLLQGVRSQNYAQVVD</sequence>
<feature type="transmembrane region" description="Helical" evidence="10">
    <location>
        <begin position="221"/>
        <end position="238"/>
    </location>
</feature>
<dbReference type="InterPro" id="IPR003148">
    <property type="entry name" value="RCK_N"/>
</dbReference>
<keyword evidence="4" id="KW-0633">Potassium transport</keyword>
<evidence type="ECO:0000259" key="11">
    <source>
        <dbReference type="PROSITE" id="PS51201"/>
    </source>
</evidence>
<dbReference type="AlphaFoldDB" id="A0A6P1DRT7"/>
<dbReference type="GO" id="GO:0015297">
    <property type="term" value="F:antiporter activity"/>
    <property type="evidence" value="ECO:0007669"/>
    <property type="project" value="UniProtKB-KW"/>
</dbReference>
<evidence type="ECO:0000256" key="10">
    <source>
        <dbReference type="SAM" id="Phobius"/>
    </source>
</evidence>
<proteinExistence type="predicted"/>
<feature type="transmembrane region" description="Helical" evidence="10">
    <location>
        <begin position="333"/>
        <end position="354"/>
    </location>
</feature>
<keyword evidence="7 10" id="KW-1133">Transmembrane helix</keyword>
<feature type="transmembrane region" description="Helical" evidence="10">
    <location>
        <begin position="6"/>
        <end position="24"/>
    </location>
</feature>
<feature type="transmembrane region" description="Helical" evidence="10">
    <location>
        <begin position="58"/>
        <end position="77"/>
    </location>
</feature>
<protein>
    <submittedName>
        <fullName evidence="12">Portal protein</fullName>
    </submittedName>
</protein>
<feature type="domain" description="RCK N-terminal" evidence="11">
    <location>
        <begin position="408"/>
        <end position="525"/>
    </location>
</feature>